<evidence type="ECO:0000256" key="4">
    <source>
        <dbReference type="ARBA" id="ARBA00022692"/>
    </source>
</evidence>
<evidence type="ECO:0000256" key="2">
    <source>
        <dbReference type="ARBA" id="ARBA00010157"/>
    </source>
</evidence>
<feature type="transmembrane region" description="Helical" evidence="8">
    <location>
        <begin position="699"/>
        <end position="718"/>
    </location>
</feature>
<dbReference type="SUPFAM" id="SSF82866">
    <property type="entry name" value="Multidrug efflux transporter AcrB transmembrane domain"/>
    <property type="match status" value="2"/>
</dbReference>
<keyword evidence="11" id="KW-1185">Reference proteome</keyword>
<feature type="region of interest" description="Disordered" evidence="7">
    <location>
        <begin position="768"/>
        <end position="788"/>
    </location>
</feature>
<keyword evidence="3" id="KW-1003">Cell membrane</keyword>
<dbReference type="InterPro" id="IPR004869">
    <property type="entry name" value="MMPL_dom"/>
</dbReference>
<evidence type="ECO:0000256" key="1">
    <source>
        <dbReference type="ARBA" id="ARBA00004651"/>
    </source>
</evidence>
<reference evidence="10" key="1">
    <citation type="submission" date="2017-05" db="EMBL/GenBank/DDBJ databases">
        <authorList>
            <person name="Imhoff J.F."/>
            <person name="Rahn T."/>
            <person name="Kuenzel S."/>
            <person name="Neulinger S.C."/>
        </authorList>
    </citation>
    <scope>NUCLEOTIDE SEQUENCE</scope>
    <source>
        <strain evidence="10">DSM 4395</strain>
    </source>
</reference>
<evidence type="ECO:0000313" key="10">
    <source>
        <dbReference type="EMBL" id="MBK5930548.1"/>
    </source>
</evidence>
<name>A0AAJ0UFU5_HALSE</name>
<protein>
    <recommendedName>
        <fullName evidence="9">Membrane transport protein MMPL domain-containing protein</fullName>
    </recommendedName>
</protein>
<feature type="transmembrane region" description="Helical" evidence="8">
    <location>
        <begin position="264"/>
        <end position="285"/>
    </location>
</feature>
<feature type="transmembrane region" description="Helical" evidence="8">
    <location>
        <begin position="350"/>
        <end position="370"/>
    </location>
</feature>
<evidence type="ECO:0000256" key="5">
    <source>
        <dbReference type="ARBA" id="ARBA00022989"/>
    </source>
</evidence>
<feature type="compositionally biased region" description="Basic and acidic residues" evidence="7">
    <location>
        <begin position="772"/>
        <end position="788"/>
    </location>
</feature>
<evidence type="ECO:0000256" key="6">
    <source>
        <dbReference type="ARBA" id="ARBA00023136"/>
    </source>
</evidence>
<keyword evidence="5 8" id="KW-1133">Transmembrane helix</keyword>
<accession>A0AAJ0UFU5</accession>
<feature type="domain" description="Membrane transport protein MMPL" evidence="9">
    <location>
        <begin position="543"/>
        <end position="766"/>
    </location>
</feature>
<dbReference type="PANTHER" id="PTHR33406">
    <property type="entry name" value="MEMBRANE PROTEIN MJ1562-RELATED"/>
    <property type="match status" value="1"/>
</dbReference>
<proteinExistence type="inferred from homology"/>
<comment type="caution">
    <text evidence="10">The sequence shown here is derived from an EMBL/GenBank/DDBJ whole genome shotgun (WGS) entry which is preliminary data.</text>
</comment>
<dbReference type="GO" id="GO:0005886">
    <property type="term" value="C:plasma membrane"/>
    <property type="evidence" value="ECO:0007669"/>
    <property type="project" value="UniProtKB-SubCell"/>
</dbReference>
<comment type="subcellular location">
    <subcellularLocation>
        <location evidence="1">Cell membrane</location>
        <topology evidence="1">Multi-pass membrane protein</topology>
    </subcellularLocation>
</comment>
<dbReference type="RefSeq" id="WP_201245069.1">
    <property type="nucleotide sequence ID" value="NZ_NHSF01000054.1"/>
</dbReference>
<evidence type="ECO:0000313" key="11">
    <source>
        <dbReference type="Proteomes" id="UP001296967"/>
    </source>
</evidence>
<evidence type="ECO:0000256" key="3">
    <source>
        <dbReference type="ARBA" id="ARBA00022475"/>
    </source>
</evidence>
<dbReference type="PANTHER" id="PTHR33406:SF6">
    <property type="entry name" value="MEMBRANE PROTEIN YDGH-RELATED"/>
    <property type="match status" value="1"/>
</dbReference>
<dbReference type="InterPro" id="IPR050545">
    <property type="entry name" value="Mycobact_MmpL"/>
</dbReference>
<dbReference type="AlphaFoldDB" id="A0AAJ0UFU5"/>
<feature type="domain" description="Membrane transport protein MMPL" evidence="9">
    <location>
        <begin position="109"/>
        <end position="404"/>
    </location>
</feature>
<evidence type="ECO:0000256" key="8">
    <source>
        <dbReference type="SAM" id="Phobius"/>
    </source>
</evidence>
<feature type="transmembrane region" description="Helical" evidence="8">
    <location>
        <begin position="730"/>
        <end position="759"/>
    </location>
</feature>
<reference evidence="10" key="2">
    <citation type="journal article" date="2020" name="Microorganisms">
        <title>Osmotic Adaptation and Compatible Solute Biosynthesis of Phototrophic Bacteria as Revealed from Genome Analyses.</title>
        <authorList>
            <person name="Imhoff J.F."/>
            <person name="Rahn T."/>
            <person name="Kunzel S."/>
            <person name="Keller A."/>
            <person name="Neulinger S.C."/>
        </authorList>
    </citation>
    <scope>NUCLEOTIDE SEQUENCE</scope>
    <source>
        <strain evidence="10">DSM 4395</strain>
    </source>
</reference>
<dbReference type="Gene3D" id="1.20.1640.10">
    <property type="entry name" value="Multidrug efflux transporter AcrB transmembrane domain"/>
    <property type="match status" value="2"/>
</dbReference>
<dbReference type="EMBL" id="NHSF01000054">
    <property type="protein sequence ID" value="MBK5930548.1"/>
    <property type="molecule type" value="Genomic_DNA"/>
</dbReference>
<keyword evidence="6 8" id="KW-0472">Membrane</keyword>
<feature type="transmembrane region" description="Helical" evidence="8">
    <location>
        <begin position="657"/>
        <end position="678"/>
    </location>
</feature>
<feature type="transmembrane region" description="Helical" evidence="8">
    <location>
        <begin position="628"/>
        <end position="651"/>
    </location>
</feature>
<keyword evidence="4 8" id="KW-0812">Transmembrane</keyword>
<evidence type="ECO:0000259" key="9">
    <source>
        <dbReference type="Pfam" id="PF03176"/>
    </source>
</evidence>
<sequence>MSLNPLRLPPVAALVILVSLAIVPMAIAALTLTINNSPEAYIPPQSEAAILERQLRERFPGDEVLVAAFVSEDLYQDAFLERLEQLVATMQEHPLVERVLAPETMDHISGTADGFVVEPLLDAAIRARLDPDERRARLLADRFAPGLLVSEDGGLIALAVRPRELDNSLQRLSVEDAFKQALAETGLEAELVAMSGQLPLDAAQLRATIRDSLTFVPATLAIGLVLIAWLFRRWLALVVALAVINAGVGTALLMLVVLGQPFTLITAILSPLMVSLSVAFLLHWYNAMAMAERQKSASEADAAATSPWRVRRAWGAIHRPALFSALTTAAGLISLSMSEIPPIHALGQSAAVGVLMLYLLVAWILPPIFARWDRGAWARPGKGIGILDAPVAWLRRLGMRYPRWVLILTVLLLAAGAPQVANVEVESDLFRFFHEDHPITQSNQVLTERLSGVTALEVVFEAPARDTFKQVEPLREIQAFREWIAARPEVDRVTTLVDMIEEMHWGFHAEDPDYRRLPAQSDLIAQYLFIYDGTDLYELVDRDFRITRVLLNLNVNGASKINAVIDDIEAFLEQQALGELTFDIAGFGRLFADQERLLIEGQIRGLMLAVGLIFLLMVVIWRSFSAALLCMVPNLSPILVIFIVMGLFGIWLDMATAMITGVAVGIAVDDTIHVYYGYRSRRARGRSPVWALARTYQHAGRAVTATTLILSAQFLLLLGSPFMPTNDFGLLTALGLVTALLFDLLVLPALLMVTAGWWWARGQRKAALSAPEADRSSRAEAREVSRRS</sequence>
<gene>
    <name evidence="10" type="ORF">CCR82_08450</name>
</gene>
<evidence type="ECO:0000256" key="7">
    <source>
        <dbReference type="SAM" id="MobiDB-lite"/>
    </source>
</evidence>
<organism evidence="10 11">
    <name type="scientific">Halochromatium salexigens</name>
    <name type="common">Chromatium salexigens</name>
    <dbReference type="NCBI Taxonomy" id="49447"/>
    <lineage>
        <taxon>Bacteria</taxon>
        <taxon>Pseudomonadati</taxon>
        <taxon>Pseudomonadota</taxon>
        <taxon>Gammaproteobacteria</taxon>
        <taxon>Chromatiales</taxon>
        <taxon>Chromatiaceae</taxon>
        <taxon>Halochromatium</taxon>
    </lineage>
</organism>
<feature type="transmembrane region" description="Helical" evidence="8">
    <location>
        <begin position="213"/>
        <end position="231"/>
    </location>
</feature>
<feature type="transmembrane region" description="Helical" evidence="8">
    <location>
        <begin position="603"/>
        <end position="621"/>
    </location>
</feature>
<feature type="transmembrane region" description="Helical" evidence="8">
    <location>
        <begin position="404"/>
        <end position="421"/>
    </location>
</feature>
<feature type="transmembrane region" description="Helical" evidence="8">
    <location>
        <begin position="238"/>
        <end position="258"/>
    </location>
</feature>
<dbReference type="Proteomes" id="UP001296967">
    <property type="component" value="Unassembled WGS sequence"/>
</dbReference>
<comment type="similarity">
    <text evidence="2">Belongs to the resistance-nodulation-cell division (RND) (TC 2.A.6) family. MmpL subfamily.</text>
</comment>
<dbReference type="Pfam" id="PF03176">
    <property type="entry name" value="MMPL"/>
    <property type="match status" value="2"/>
</dbReference>
<feature type="transmembrane region" description="Helical" evidence="8">
    <location>
        <begin position="321"/>
        <end position="338"/>
    </location>
</feature>